<dbReference type="GO" id="GO:0016998">
    <property type="term" value="P:cell wall macromolecule catabolic process"/>
    <property type="evidence" value="ECO:0007669"/>
    <property type="project" value="InterPro"/>
</dbReference>
<evidence type="ECO:0000256" key="1">
    <source>
        <dbReference type="ARBA" id="ARBA00022821"/>
    </source>
</evidence>
<feature type="domain" description="Glycoside hydrolase family 19 catalytic" evidence="6">
    <location>
        <begin position="119"/>
        <end position="312"/>
    </location>
</feature>
<evidence type="ECO:0000256" key="4">
    <source>
        <dbReference type="PIRSR" id="PIRSR001060-2"/>
    </source>
</evidence>
<feature type="disulfide bond" evidence="4">
    <location>
        <begin position="287"/>
        <end position="320"/>
    </location>
</feature>
<dbReference type="AlphaFoldDB" id="A0A327S8I5"/>
<dbReference type="GO" id="GO:0005975">
    <property type="term" value="P:carbohydrate metabolic process"/>
    <property type="evidence" value="ECO:0007669"/>
    <property type="project" value="InterPro"/>
</dbReference>
<accession>A0A327S8I5</accession>
<keyword evidence="1" id="KW-0611">Plant defense</keyword>
<dbReference type="Gene3D" id="1.10.530.10">
    <property type="match status" value="1"/>
</dbReference>
<evidence type="ECO:0000259" key="6">
    <source>
        <dbReference type="Pfam" id="PF00182"/>
    </source>
</evidence>
<feature type="signal peptide" evidence="5">
    <location>
        <begin position="1"/>
        <end position="24"/>
    </location>
</feature>
<reference evidence="7 8" key="1">
    <citation type="submission" date="2018-06" db="EMBL/GenBank/DDBJ databases">
        <title>Genomic Encyclopedia of Archaeal and Bacterial Type Strains, Phase II (KMG-II): from individual species to whole genera.</title>
        <authorList>
            <person name="Goeker M."/>
        </authorList>
    </citation>
    <scope>NUCLEOTIDE SEQUENCE [LARGE SCALE GENOMIC DNA]</scope>
    <source>
        <strain evidence="7 8">DSM 14825</strain>
    </source>
</reference>
<comment type="caution">
    <text evidence="7">The sequence shown here is derived from an EMBL/GenBank/DDBJ whole genome shotgun (WGS) entry which is preliminary data.</text>
</comment>
<dbReference type="EMBL" id="QLLR01000027">
    <property type="protein sequence ID" value="RAJ25380.1"/>
    <property type="molecule type" value="Genomic_DNA"/>
</dbReference>
<evidence type="ECO:0000313" key="7">
    <source>
        <dbReference type="EMBL" id="RAJ25380.1"/>
    </source>
</evidence>
<dbReference type="GO" id="GO:0050832">
    <property type="term" value="P:defense response to fungus"/>
    <property type="evidence" value="ECO:0007669"/>
    <property type="project" value="UniProtKB-ARBA"/>
</dbReference>
<protein>
    <submittedName>
        <fullName evidence="7">Chitinase class I</fullName>
    </submittedName>
</protein>
<dbReference type="Gene3D" id="3.30.20.10">
    <property type="entry name" value="Endochitinase, domain 2"/>
    <property type="match status" value="1"/>
</dbReference>
<dbReference type="PANTHER" id="PTHR22595">
    <property type="entry name" value="CHITINASE-RELATED"/>
    <property type="match status" value="1"/>
</dbReference>
<dbReference type="Proteomes" id="UP000249754">
    <property type="component" value="Unassembled WGS sequence"/>
</dbReference>
<evidence type="ECO:0000313" key="8">
    <source>
        <dbReference type="Proteomes" id="UP000249754"/>
    </source>
</evidence>
<evidence type="ECO:0000256" key="3">
    <source>
        <dbReference type="PIRSR" id="PIRSR001060-1"/>
    </source>
</evidence>
<feature type="chain" id="PRO_5016383444" evidence="5">
    <location>
        <begin position="25"/>
        <end position="327"/>
    </location>
</feature>
<proteinExistence type="predicted"/>
<dbReference type="InterPro" id="IPR000726">
    <property type="entry name" value="Glyco_hydro_19_cat"/>
</dbReference>
<dbReference type="OrthoDB" id="6018988at2"/>
<dbReference type="CDD" id="cd00325">
    <property type="entry name" value="chitinase_GH19"/>
    <property type="match status" value="1"/>
</dbReference>
<dbReference type="PIRSF" id="PIRSF001060">
    <property type="entry name" value="Endochitinase"/>
    <property type="match status" value="1"/>
</dbReference>
<dbReference type="Pfam" id="PF00182">
    <property type="entry name" value="Glyco_hydro_19"/>
    <property type="match status" value="1"/>
</dbReference>
<dbReference type="GO" id="GO:0004568">
    <property type="term" value="F:chitinase activity"/>
    <property type="evidence" value="ECO:0007669"/>
    <property type="project" value="InterPro"/>
</dbReference>
<dbReference type="GO" id="GO:0006032">
    <property type="term" value="P:chitin catabolic process"/>
    <property type="evidence" value="ECO:0007669"/>
    <property type="project" value="InterPro"/>
</dbReference>
<keyword evidence="2 4" id="KW-1015">Disulfide bond</keyword>
<feature type="active site" description="Proton donor" evidence="3">
    <location>
        <position position="151"/>
    </location>
</feature>
<name>A0A327S8I5_9SPHI</name>
<organism evidence="7 8">
    <name type="scientific">Pedobacter cryoconitis</name>
    <dbReference type="NCBI Taxonomy" id="188932"/>
    <lineage>
        <taxon>Bacteria</taxon>
        <taxon>Pseudomonadati</taxon>
        <taxon>Bacteroidota</taxon>
        <taxon>Sphingobacteriia</taxon>
        <taxon>Sphingobacteriales</taxon>
        <taxon>Sphingobacteriaceae</taxon>
        <taxon>Pedobacter</taxon>
    </lineage>
</organism>
<keyword evidence="5" id="KW-0732">Signal</keyword>
<gene>
    <name evidence="7" type="ORF">LY11_04115</name>
</gene>
<evidence type="ECO:0000256" key="5">
    <source>
        <dbReference type="SAM" id="SignalP"/>
    </source>
</evidence>
<dbReference type="RefSeq" id="WP_111635486.1">
    <property type="nucleotide sequence ID" value="NZ_QLLR01000027.1"/>
</dbReference>
<dbReference type="SUPFAM" id="SSF53955">
    <property type="entry name" value="Lysozyme-like"/>
    <property type="match status" value="1"/>
</dbReference>
<sequence>MRQKGVKIIAVVLICLGAVFPASASELNNPGYKNAAEASFPSLLSAAAFNKLFPLRSKFYTYASLMKAVQNLAQLKVQVEKRGPFIYKITRTDQRTGKKTVVRQDKDWNESWAQQKEYTTITIDYSQFCNSADPKTNQKELAAFFAQAAHETRDGADGQFNDGLMLKRELDTTNAYLAVNVVYPAVPGKKYYGRGPLQLSYNGNYGFASDCIFGDKNKLLSDPDLILRDPVVAFETALYFWMTPQGIKPSAHEVITGKWKPSAADQAKGWVAGFGLVTNIINGAIECNHGENVAAMKNRTAYYQHYLRSFGATDVRKCSCGSMQPFP</sequence>
<dbReference type="PANTHER" id="PTHR22595:SF79">
    <property type="entry name" value="CHITINASE 12"/>
    <property type="match status" value="1"/>
</dbReference>
<dbReference type="InterPro" id="IPR023346">
    <property type="entry name" value="Lysozyme-like_dom_sf"/>
</dbReference>
<evidence type="ECO:0000256" key="2">
    <source>
        <dbReference type="ARBA" id="ARBA00023157"/>
    </source>
</evidence>
<dbReference type="InterPro" id="IPR016283">
    <property type="entry name" value="Glyco_hydro_19"/>
</dbReference>